<dbReference type="EMBL" id="VFOW01000001">
    <property type="protein sequence ID" value="TQL75500.1"/>
    <property type="molecule type" value="Genomic_DNA"/>
</dbReference>
<protein>
    <recommendedName>
        <fullName evidence="3">alpha-L-fucosidase</fullName>
        <ecNumber evidence="3">3.2.1.51</ecNumber>
    </recommendedName>
</protein>
<evidence type="ECO:0000313" key="9">
    <source>
        <dbReference type="EMBL" id="TQL75500.1"/>
    </source>
</evidence>
<evidence type="ECO:0000256" key="3">
    <source>
        <dbReference type="ARBA" id="ARBA00012662"/>
    </source>
</evidence>
<evidence type="ECO:0000256" key="5">
    <source>
        <dbReference type="ARBA" id="ARBA00022801"/>
    </source>
</evidence>
<dbReference type="Pfam" id="PF01120">
    <property type="entry name" value="Alpha_L_fucos"/>
    <property type="match status" value="1"/>
</dbReference>
<evidence type="ECO:0000256" key="1">
    <source>
        <dbReference type="ARBA" id="ARBA00004071"/>
    </source>
</evidence>
<dbReference type="AlphaFoldDB" id="A0A543ASE8"/>
<dbReference type="PRINTS" id="PR00741">
    <property type="entry name" value="GLHYDRLASE29"/>
</dbReference>
<dbReference type="SUPFAM" id="SSF51445">
    <property type="entry name" value="(Trans)glycosidases"/>
    <property type="match status" value="1"/>
</dbReference>
<feature type="site" description="May be important for catalysis" evidence="7">
    <location>
        <position position="263"/>
    </location>
</feature>
<feature type="domain" description="Glycoside hydrolase family 29 N-terminal" evidence="8">
    <location>
        <begin position="11"/>
        <end position="328"/>
    </location>
</feature>
<gene>
    <name evidence="9" type="ORF">FB566_1006</name>
</gene>
<dbReference type="PANTHER" id="PTHR10030">
    <property type="entry name" value="ALPHA-L-FUCOSIDASE"/>
    <property type="match status" value="1"/>
</dbReference>
<dbReference type="EC" id="3.2.1.51" evidence="3"/>
<dbReference type="InterPro" id="IPR000933">
    <property type="entry name" value="Glyco_hydro_29"/>
</dbReference>
<sequence>MTKIPSLAERSAWLTEARFGLFIHWGIYSAAARHEWVQTRERMTPQEYRRYFDHFEPDLFDPERWAEEAWNAGMRYVVVTTKHHDGFCLWDSRLTDYTAVHTPAGRDLLRPIVDAFRARGFRIGFYHSLIDWHHPDFTIDDHHPLRDVPGPDDGRDFDRYVEYLHGQVTELLTEYGRIDSMWFDFSYPTYGDRGKGRDDWRSVELLALVRRLQPDIIVNDRLDLPLGPGPDTADFTTPEQVQPTGSDDGSAIGFGSGVPWEACQTLNGSWGYDRDNMDWKSPELLLRMLVDTVAGGGNLLLNVGPTGRGRFDPRAREVLAELGEWMDLHEPAIRHAGPADFQAPADCRYTRNGDRLFLHVFAWPLKHLHLPGLAGRVAYARMLHDHSEVAVVEYDPANDFHKHLSGLDESTLTLELPVRAPEVAVPVVELILRD</sequence>
<organism evidence="9 10">
    <name type="scientific">Stackebrandtia endophytica</name>
    <dbReference type="NCBI Taxonomy" id="1496996"/>
    <lineage>
        <taxon>Bacteria</taxon>
        <taxon>Bacillati</taxon>
        <taxon>Actinomycetota</taxon>
        <taxon>Actinomycetes</taxon>
        <taxon>Glycomycetales</taxon>
        <taxon>Glycomycetaceae</taxon>
        <taxon>Stackebrandtia</taxon>
    </lineage>
</organism>
<dbReference type="Gene3D" id="3.20.20.80">
    <property type="entry name" value="Glycosidases"/>
    <property type="match status" value="1"/>
</dbReference>
<dbReference type="GO" id="GO:0005764">
    <property type="term" value="C:lysosome"/>
    <property type="evidence" value="ECO:0007669"/>
    <property type="project" value="TreeGrafter"/>
</dbReference>
<comment type="caution">
    <text evidence="9">The sequence shown here is derived from an EMBL/GenBank/DDBJ whole genome shotgun (WGS) entry which is preliminary data.</text>
</comment>
<accession>A0A543ASE8</accession>
<comment type="function">
    <text evidence="1">Alpha-L-fucosidase is responsible for hydrolyzing the alpha-1,6-linked fucose joined to the reducing-end N-acetylglucosamine of the carbohydrate moieties of glycoproteins.</text>
</comment>
<keyword evidence="10" id="KW-1185">Reference proteome</keyword>
<evidence type="ECO:0000256" key="2">
    <source>
        <dbReference type="ARBA" id="ARBA00007951"/>
    </source>
</evidence>
<dbReference type="Proteomes" id="UP000317043">
    <property type="component" value="Unassembled WGS sequence"/>
</dbReference>
<evidence type="ECO:0000256" key="6">
    <source>
        <dbReference type="ARBA" id="ARBA00023295"/>
    </source>
</evidence>
<dbReference type="RefSeq" id="WP_142035461.1">
    <property type="nucleotide sequence ID" value="NZ_JBHTGS010000001.1"/>
</dbReference>
<dbReference type="PIRSF" id="PIRSF001092">
    <property type="entry name" value="Alpha-L-fucosidase"/>
    <property type="match status" value="1"/>
</dbReference>
<name>A0A543ASE8_9ACTN</name>
<evidence type="ECO:0000256" key="4">
    <source>
        <dbReference type="ARBA" id="ARBA00022729"/>
    </source>
</evidence>
<dbReference type="InterPro" id="IPR016286">
    <property type="entry name" value="FUC_metazoa-typ"/>
</dbReference>
<keyword evidence="6" id="KW-0326">Glycosidase</keyword>
<evidence type="ECO:0000256" key="7">
    <source>
        <dbReference type="PIRSR" id="PIRSR001092-1"/>
    </source>
</evidence>
<reference evidence="9 10" key="1">
    <citation type="submission" date="2019-06" db="EMBL/GenBank/DDBJ databases">
        <title>Sequencing the genomes of 1000 actinobacteria strains.</title>
        <authorList>
            <person name="Klenk H.-P."/>
        </authorList>
    </citation>
    <scope>NUCLEOTIDE SEQUENCE [LARGE SCALE GENOMIC DNA]</scope>
    <source>
        <strain evidence="9 10">DSM 45928</strain>
    </source>
</reference>
<dbReference type="PANTHER" id="PTHR10030:SF37">
    <property type="entry name" value="ALPHA-L-FUCOSIDASE-RELATED"/>
    <property type="match status" value="1"/>
</dbReference>
<dbReference type="GO" id="GO:0016139">
    <property type="term" value="P:glycoside catabolic process"/>
    <property type="evidence" value="ECO:0007669"/>
    <property type="project" value="TreeGrafter"/>
</dbReference>
<proteinExistence type="inferred from homology"/>
<dbReference type="InterPro" id="IPR017853">
    <property type="entry name" value="GH"/>
</dbReference>
<keyword evidence="4" id="KW-0732">Signal</keyword>
<dbReference type="SMART" id="SM00812">
    <property type="entry name" value="Alpha_L_fucos"/>
    <property type="match status" value="1"/>
</dbReference>
<dbReference type="InterPro" id="IPR057739">
    <property type="entry name" value="Glyco_hydro_29_N"/>
</dbReference>
<comment type="similarity">
    <text evidence="2">Belongs to the glycosyl hydrolase 29 family.</text>
</comment>
<dbReference type="InParanoid" id="A0A543ASE8"/>
<evidence type="ECO:0000259" key="8">
    <source>
        <dbReference type="Pfam" id="PF01120"/>
    </source>
</evidence>
<dbReference type="GO" id="GO:0006004">
    <property type="term" value="P:fucose metabolic process"/>
    <property type="evidence" value="ECO:0007669"/>
    <property type="project" value="InterPro"/>
</dbReference>
<keyword evidence="5" id="KW-0378">Hydrolase</keyword>
<dbReference type="GO" id="GO:0004560">
    <property type="term" value="F:alpha-L-fucosidase activity"/>
    <property type="evidence" value="ECO:0007669"/>
    <property type="project" value="InterPro"/>
</dbReference>
<dbReference type="OrthoDB" id="5526311at2"/>
<evidence type="ECO:0000313" key="10">
    <source>
        <dbReference type="Proteomes" id="UP000317043"/>
    </source>
</evidence>